<reference evidence="2" key="2">
    <citation type="journal article" date="2015" name="Data Brief">
        <title>Shoot transcriptome of the giant reed, Arundo donax.</title>
        <authorList>
            <person name="Barrero R.A."/>
            <person name="Guerrero F.D."/>
            <person name="Moolhuijzen P."/>
            <person name="Goolsby J.A."/>
            <person name="Tidwell J."/>
            <person name="Bellgard S.E."/>
            <person name="Bellgard M.I."/>
        </authorList>
    </citation>
    <scope>NUCLEOTIDE SEQUENCE</scope>
    <source>
        <tissue evidence="2">Shoot tissue taken approximately 20 cm above the soil surface</tissue>
    </source>
</reference>
<sequence length="45" mass="4627">MVAIRPAGARGGAEPKPRETLAKGRRGTGLVVPGKVRRGAATCEK</sequence>
<feature type="region of interest" description="Disordered" evidence="1">
    <location>
        <begin position="1"/>
        <end position="27"/>
    </location>
</feature>
<dbReference type="AlphaFoldDB" id="A0A0A8ZHY3"/>
<organism evidence="2">
    <name type="scientific">Arundo donax</name>
    <name type="common">Giant reed</name>
    <name type="synonym">Donax arundinaceus</name>
    <dbReference type="NCBI Taxonomy" id="35708"/>
    <lineage>
        <taxon>Eukaryota</taxon>
        <taxon>Viridiplantae</taxon>
        <taxon>Streptophyta</taxon>
        <taxon>Embryophyta</taxon>
        <taxon>Tracheophyta</taxon>
        <taxon>Spermatophyta</taxon>
        <taxon>Magnoliopsida</taxon>
        <taxon>Liliopsida</taxon>
        <taxon>Poales</taxon>
        <taxon>Poaceae</taxon>
        <taxon>PACMAD clade</taxon>
        <taxon>Arundinoideae</taxon>
        <taxon>Arundineae</taxon>
        <taxon>Arundo</taxon>
    </lineage>
</organism>
<dbReference type="EMBL" id="GBRH01258906">
    <property type="protein sequence ID" value="JAD38989.1"/>
    <property type="molecule type" value="Transcribed_RNA"/>
</dbReference>
<proteinExistence type="predicted"/>
<feature type="compositionally biased region" description="Basic and acidic residues" evidence="1">
    <location>
        <begin position="13"/>
        <end position="22"/>
    </location>
</feature>
<protein>
    <submittedName>
        <fullName evidence="2">Uncharacterized protein</fullName>
    </submittedName>
</protein>
<accession>A0A0A8ZHY3</accession>
<evidence type="ECO:0000256" key="1">
    <source>
        <dbReference type="SAM" id="MobiDB-lite"/>
    </source>
</evidence>
<evidence type="ECO:0000313" key="2">
    <source>
        <dbReference type="EMBL" id="JAD38989.1"/>
    </source>
</evidence>
<name>A0A0A8ZHY3_ARUDO</name>
<reference evidence="2" key="1">
    <citation type="submission" date="2014-09" db="EMBL/GenBank/DDBJ databases">
        <authorList>
            <person name="Magalhaes I.L.F."/>
            <person name="Oliveira U."/>
            <person name="Santos F.R."/>
            <person name="Vidigal T.H.D.A."/>
            <person name="Brescovit A.D."/>
            <person name="Santos A.J."/>
        </authorList>
    </citation>
    <scope>NUCLEOTIDE SEQUENCE</scope>
    <source>
        <tissue evidence="2">Shoot tissue taken approximately 20 cm above the soil surface</tissue>
    </source>
</reference>